<comment type="function">
    <text evidence="1">Cleaves the gamma-glutamyl peptide bond of glutathione and glutathione conjugates.</text>
</comment>
<dbReference type="EMBL" id="CP046236">
    <property type="protein sequence ID" value="WFD48442.1"/>
    <property type="molecule type" value="Genomic_DNA"/>
</dbReference>
<comment type="pathway">
    <text evidence="1">Sulfur metabolism; glutathione metabolism.</text>
</comment>
<accession>A0ABY8ES78</accession>
<dbReference type="Pfam" id="PF01019">
    <property type="entry name" value="G_glu_transpept"/>
    <property type="match status" value="1"/>
</dbReference>
<keyword evidence="1" id="KW-0012">Acyltransferase</keyword>
<dbReference type="SUPFAM" id="SSF56235">
    <property type="entry name" value="N-terminal nucleophile aminohydrolases (Ntn hydrolases)"/>
    <property type="match status" value="1"/>
</dbReference>
<dbReference type="InterPro" id="IPR043137">
    <property type="entry name" value="GGT_ssub_C"/>
</dbReference>
<dbReference type="EC" id="3.4.19.13" evidence="1"/>
<dbReference type="InterPro" id="IPR043138">
    <property type="entry name" value="GGT_lsub"/>
</dbReference>
<dbReference type="Gene3D" id="1.10.246.130">
    <property type="match status" value="1"/>
</dbReference>
<evidence type="ECO:0000256" key="1">
    <source>
        <dbReference type="RuleBase" id="RU368068"/>
    </source>
</evidence>
<dbReference type="InterPro" id="IPR000101">
    <property type="entry name" value="GGT_peptidase"/>
</dbReference>
<dbReference type="PANTHER" id="PTHR11686">
    <property type="entry name" value="GAMMA GLUTAMYL TRANSPEPTIDASE"/>
    <property type="match status" value="1"/>
</dbReference>
<evidence type="ECO:0000313" key="3">
    <source>
        <dbReference type="Proteomes" id="UP000818624"/>
    </source>
</evidence>
<dbReference type="PANTHER" id="PTHR11686:SF62">
    <property type="entry name" value="GLUTATHIONE HYDROLASE"/>
    <property type="match status" value="1"/>
</dbReference>
<evidence type="ECO:0000313" key="2">
    <source>
        <dbReference type="EMBL" id="WFD48442.1"/>
    </source>
</evidence>
<keyword evidence="1" id="KW-0378">Hydrolase</keyword>
<name>A0ABY8ES78_MALFU</name>
<dbReference type="InterPro" id="IPR029055">
    <property type="entry name" value="Ntn_hydrolases_N"/>
</dbReference>
<keyword evidence="3" id="KW-1185">Reference proteome</keyword>
<sequence>MRAPSQGYAPAFPTHGAAGAVTCEVDVCSYVGAYLLSKGGSASDAATGASACVGVIHAYHSGIGGGGFALIKTNQSEPVMVDYRETAPEDAHRTMFLNKSKEEMFHGGLAVAVPGEVRGWQAMHALYGRLPWADVLLPAVEIARRGFRIPPQLKYAMDTLGDKLCDAPRLGDVYCPGGVMKELGDTVRLPELADTLEQIAVHGADAFYSGPIAERTVVTVRERGGILDLADLQRFRVLFRAAQSIDYRGRYRIWSTTAPSSGAVLLSALRTLENYPDRPYDRHDVLQTHRAIEAAKFAYGERTRYGDPAYLSNVSAYEHDALSYEGGRTRFTKIDDTRTFPASYYNPSYEDSGEDHGTSHINAVDASGMAVSITTTINLWWGSLVQTPDGILLNDDMDDFSTPGTPNKFGYKPSPANYIEARKRPLSSMSPLLIESLPSGETQLIAGSAGGSRIITANLQMAYTFLSHHGRVDMQEVIRHPRWHHQLMPAETFFEYAIAELPDVHGYSNVTVAGLAALGHTPAWIMPGSSAAQAIQRLANGSWATASESRQPEARGGAV</sequence>
<dbReference type="EC" id="2.3.2.2" evidence="1"/>
<gene>
    <name evidence="2" type="ORF">GLX27_003112</name>
</gene>
<comment type="catalytic activity">
    <reaction evidence="1">
        <text>an S-substituted glutathione + H2O = an S-substituted L-cysteinylglycine + L-glutamate</text>
        <dbReference type="Rhea" id="RHEA:59468"/>
        <dbReference type="ChEBI" id="CHEBI:15377"/>
        <dbReference type="ChEBI" id="CHEBI:29985"/>
        <dbReference type="ChEBI" id="CHEBI:90779"/>
        <dbReference type="ChEBI" id="CHEBI:143103"/>
        <dbReference type="EC" id="3.4.19.13"/>
    </reaction>
</comment>
<comment type="catalytic activity">
    <reaction evidence="1">
        <text>an N-terminal (5-L-glutamyl)-[peptide] + an alpha-amino acid = 5-L-glutamyl amino acid + an N-terminal L-alpha-aminoacyl-[peptide]</text>
        <dbReference type="Rhea" id="RHEA:23904"/>
        <dbReference type="Rhea" id="RHEA-COMP:9780"/>
        <dbReference type="Rhea" id="RHEA-COMP:9795"/>
        <dbReference type="ChEBI" id="CHEBI:77644"/>
        <dbReference type="ChEBI" id="CHEBI:78597"/>
        <dbReference type="ChEBI" id="CHEBI:78599"/>
        <dbReference type="ChEBI" id="CHEBI:78608"/>
        <dbReference type="EC" id="2.3.2.2"/>
    </reaction>
</comment>
<dbReference type="PRINTS" id="PR01210">
    <property type="entry name" value="GGTRANSPTASE"/>
</dbReference>
<reference evidence="2 3" key="1">
    <citation type="journal article" date="2020" name="Elife">
        <title>Loss of centromere function drives karyotype evolution in closely related Malassezia species.</title>
        <authorList>
            <person name="Sankaranarayanan S.R."/>
            <person name="Ianiri G."/>
            <person name="Coelho M.A."/>
            <person name="Reza M.H."/>
            <person name="Thimmappa B.C."/>
            <person name="Ganguly P."/>
            <person name="Vadnala R.N."/>
            <person name="Sun S."/>
            <person name="Siddharthan R."/>
            <person name="Tellgren-Roth C."/>
            <person name="Dawson T.L."/>
            <person name="Heitman J."/>
            <person name="Sanyal K."/>
        </authorList>
    </citation>
    <scope>NUCLEOTIDE SEQUENCE [LARGE SCALE GENOMIC DNA]</scope>
    <source>
        <strain evidence="2">CBS14141</strain>
    </source>
</reference>
<protein>
    <recommendedName>
        <fullName evidence="1">Glutathione hydrolase</fullName>
        <ecNumber evidence="1">2.3.2.2</ecNumber>
        <ecNumber evidence="1">3.4.19.13</ecNumber>
    </recommendedName>
    <alternativeName>
        <fullName evidence="1">Gamma-glutamyltransferase</fullName>
    </alternativeName>
    <alternativeName>
        <fullName evidence="1">Gamma-glutamyltranspeptidase</fullName>
    </alternativeName>
</protein>
<dbReference type="Proteomes" id="UP000818624">
    <property type="component" value="Chromosome 3"/>
</dbReference>
<comment type="catalytic activity">
    <reaction evidence="1">
        <text>glutathione + H2O = L-cysteinylglycine + L-glutamate</text>
        <dbReference type="Rhea" id="RHEA:28807"/>
        <dbReference type="ChEBI" id="CHEBI:15377"/>
        <dbReference type="ChEBI" id="CHEBI:29985"/>
        <dbReference type="ChEBI" id="CHEBI:57925"/>
        <dbReference type="ChEBI" id="CHEBI:61694"/>
        <dbReference type="EC" id="3.4.19.13"/>
    </reaction>
</comment>
<proteinExistence type="predicted"/>
<organism evidence="2 3">
    <name type="scientific">Malassezia furfur</name>
    <name type="common">Pityriasis versicolor infection agent</name>
    <name type="synonym">Pityrosporum furfur</name>
    <dbReference type="NCBI Taxonomy" id="55194"/>
    <lineage>
        <taxon>Eukaryota</taxon>
        <taxon>Fungi</taxon>
        <taxon>Dikarya</taxon>
        <taxon>Basidiomycota</taxon>
        <taxon>Ustilaginomycotina</taxon>
        <taxon>Malasseziomycetes</taxon>
        <taxon>Malasseziales</taxon>
        <taxon>Malasseziaceae</taxon>
        <taxon>Malassezia</taxon>
    </lineage>
</organism>
<keyword evidence="1" id="KW-0808">Transferase</keyword>
<dbReference type="Gene3D" id="3.60.20.40">
    <property type="match status" value="1"/>
</dbReference>